<protein>
    <submittedName>
        <fullName evidence="2">Uncharacterized protein</fullName>
    </submittedName>
</protein>
<proteinExistence type="predicted"/>
<comment type="caution">
    <text evidence="2">The sequence shown here is derived from an EMBL/GenBank/DDBJ whole genome shotgun (WGS) entry which is preliminary data.</text>
</comment>
<reference evidence="2" key="1">
    <citation type="submission" date="2023-03" db="EMBL/GenBank/DDBJ databases">
        <title>Massive genome expansion in bonnet fungi (Mycena s.s.) driven by repeated elements and novel gene families across ecological guilds.</title>
        <authorList>
            <consortium name="Lawrence Berkeley National Laboratory"/>
            <person name="Harder C.B."/>
            <person name="Miyauchi S."/>
            <person name="Viragh M."/>
            <person name="Kuo A."/>
            <person name="Thoen E."/>
            <person name="Andreopoulos B."/>
            <person name="Lu D."/>
            <person name="Skrede I."/>
            <person name="Drula E."/>
            <person name="Henrissat B."/>
            <person name="Morin E."/>
            <person name="Kohler A."/>
            <person name="Barry K."/>
            <person name="LaButti K."/>
            <person name="Morin E."/>
            <person name="Salamov A."/>
            <person name="Lipzen A."/>
            <person name="Mereny Z."/>
            <person name="Hegedus B."/>
            <person name="Baldrian P."/>
            <person name="Stursova M."/>
            <person name="Weitz H."/>
            <person name="Taylor A."/>
            <person name="Grigoriev I.V."/>
            <person name="Nagy L.G."/>
            <person name="Martin F."/>
            <person name="Kauserud H."/>
        </authorList>
    </citation>
    <scope>NUCLEOTIDE SEQUENCE</scope>
    <source>
        <strain evidence="2">9144</strain>
    </source>
</reference>
<organism evidence="2 3">
    <name type="scientific">Mycena pura</name>
    <dbReference type="NCBI Taxonomy" id="153505"/>
    <lineage>
        <taxon>Eukaryota</taxon>
        <taxon>Fungi</taxon>
        <taxon>Dikarya</taxon>
        <taxon>Basidiomycota</taxon>
        <taxon>Agaricomycotina</taxon>
        <taxon>Agaricomycetes</taxon>
        <taxon>Agaricomycetidae</taxon>
        <taxon>Agaricales</taxon>
        <taxon>Marasmiineae</taxon>
        <taxon>Mycenaceae</taxon>
        <taxon>Mycena</taxon>
    </lineage>
</organism>
<accession>A0AAD6URZ7</accession>
<name>A0AAD6URZ7_9AGAR</name>
<sequence>MPDRGKKPSTKESTASRLELSPDLISPAEPCKDSEDANLKESEAGGAEKHWELHKPMCGIIVEHMKRHPGPEEPLLDRHLRHWTLRFEATILRACIRALNLKHEWDRIEKEGLVILLQPRPHANLGSRLRIKRAGVFKHAVIRSMLDALGGGGEHHDRAAKVQMEHRQRLQERTHGWADQAYIFIIARNDGPDAFEGPQLSAFRVLTTAVYKPQVMSMPTTDTDPSKKPLSMTNVSDMLLARLYVFSSILAIFFAGPRPHANLGARLRIKRAGVFKHAVIRSMLDALGGSVEHHDRAAKVQMEHRQRLQERTHGWADQAYIFIIARNDGPDAFEGPLLSAFRVLTTAVYKPQVISMPTTEYDGDWLQDLKDQTHNDCPLQHGPLQEAVIYDVKRI</sequence>
<feature type="compositionally biased region" description="Basic and acidic residues" evidence="1">
    <location>
        <begin position="30"/>
        <end position="48"/>
    </location>
</feature>
<keyword evidence="3" id="KW-1185">Reference proteome</keyword>
<evidence type="ECO:0000313" key="2">
    <source>
        <dbReference type="EMBL" id="KAJ7190800.1"/>
    </source>
</evidence>
<gene>
    <name evidence="2" type="ORF">GGX14DRAFT_603275</name>
</gene>
<feature type="region of interest" description="Disordered" evidence="1">
    <location>
        <begin position="1"/>
        <end position="48"/>
    </location>
</feature>
<evidence type="ECO:0000313" key="3">
    <source>
        <dbReference type="Proteomes" id="UP001219525"/>
    </source>
</evidence>
<dbReference type="AlphaFoldDB" id="A0AAD6URZ7"/>
<feature type="compositionally biased region" description="Basic and acidic residues" evidence="1">
    <location>
        <begin position="1"/>
        <end position="10"/>
    </location>
</feature>
<evidence type="ECO:0000256" key="1">
    <source>
        <dbReference type="SAM" id="MobiDB-lite"/>
    </source>
</evidence>
<dbReference type="Proteomes" id="UP001219525">
    <property type="component" value="Unassembled WGS sequence"/>
</dbReference>
<dbReference type="EMBL" id="JARJCW010000142">
    <property type="protein sequence ID" value="KAJ7190800.1"/>
    <property type="molecule type" value="Genomic_DNA"/>
</dbReference>